<organism evidence="1 2">
    <name type="scientific">Eumeta variegata</name>
    <name type="common">Bagworm moth</name>
    <name type="synonym">Eumeta japonica</name>
    <dbReference type="NCBI Taxonomy" id="151549"/>
    <lineage>
        <taxon>Eukaryota</taxon>
        <taxon>Metazoa</taxon>
        <taxon>Ecdysozoa</taxon>
        <taxon>Arthropoda</taxon>
        <taxon>Hexapoda</taxon>
        <taxon>Insecta</taxon>
        <taxon>Pterygota</taxon>
        <taxon>Neoptera</taxon>
        <taxon>Endopterygota</taxon>
        <taxon>Lepidoptera</taxon>
        <taxon>Glossata</taxon>
        <taxon>Ditrysia</taxon>
        <taxon>Tineoidea</taxon>
        <taxon>Psychidae</taxon>
        <taxon>Oiketicinae</taxon>
        <taxon>Eumeta</taxon>
    </lineage>
</organism>
<dbReference type="EMBL" id="BGZK01001482">
    <property type="protein sequence ID" value="GBP80805.1"/>
    <property type="molecule type" value="Genomic_DNA"/>
</dbReference>
<keyword evidence="2" id="KW-1185">Reference proteome</keyword>
<accession>A0A4C1Z2H4</accession>
<evidence type="ECO:0000313" key="2">
    <source>
        <dbReference type="Proteomes" id="UP000299102"/>
    </source>
</evidence>
<reference evidence="1 2" key="1">
    <citation type="journal article" date="2019" name="Commun. Biol.">
        <title>The bagworm genome reveals a unique fibroin gene that provides high tensile strength.</title>
        <authorList>
            <person name="Kono N."/>
            <person name="Nakamura H."/>
            <person name="Ohtoshi R."/>
            <person name="Tomita M."/>
            <person name="Numata K."/>
            <person name="Arakawa K."/>
        </authorList>
    </citation>
    <scope>NUCLEOTIDE SEQUENCE [LARGE SCALE GENOMIC DNA]</scope>
</reference>
<dbReference type="Proteomes" id="UP000299102">
    <property type="component" value="Unassembled WGS sequence"/>
</dbReference>
<dbReference type="OrthoDB" id="7472990at2759"/>
<evidence type="ECO:0000313" key="1">
    <source>
        <dbReference type="EMBL" id="GBP80805.1"/>
    </source>
</evidence>
<dbReference type="AlphaFoldDB" id="A0A4C1Z2H4"/>
<gene>
    <name evidence="1" type="ORF">EVAR_47291_1</name>
</gene>
<comment type="caution">
    <text evidence="1">The sequence shown here is derived from an EMBL/GenBank/DDBJ whole genome shotgun (WGS) entry which is preliminary data.</text>
</comment>
<sequence>MRGRARVRARVRACLYLKQSIDRCKLHRDRVTEYLGENGLSYSLVDRWYTEFKRGRPYTKNDPRSGYLTTVVTEEMTCTRKETLSPPTRPGRRTFFRRGGGFEISREVQTESLRSRKALVCDFHFADSLVLMRNLCIDTRLMMELEGGHRNSVIKRRNPIEFWARLIVLTSTLILYGNQRLMMELEGGHRNSVIKRRNPYRVWARLFVLTSTLILYGNQRLMMELEGGQELRGKTTQPHRVWARFDSSLTCTLILYCNQGLMMELEDGQEPRN</sequence>
<evidence type="ECO:0008006" key="3">
    <source>
        <dbReference type="Google" id="ProtNLM"/>
    </source>
</evidence>
<proteinExistence type="predicted"/>
<name>A0A4C1Z2H4_EUMVA</name>
<protein>
    <recommendedName>
        <fullName evidence="3">Mos1 transposase HTH domain-containing protein</fullName>
    </recommendedName>
</protein>